<feature type="compositionally biased region" description="Basic and acidic residues" evidence="1">
    <location>
        <begin position="137"/>
        <end position="146"/>
    </location>
</feature>
<evidence type="ECO:0000313" key="3">
    <source>
        <dbReference type="Proteomes" id="UP000032180"/>
    </source>
</evidence>
<evidence type="ECO:0000256" key="1">
    <source>
        <dbReference type="SAM" id="MobiDB-lite"/>
    </source>
</evidence>
<feature type="compositionally biased region" description="Low complexity" evidence="1">
    <location>
        <begin position="106"/>
        <end position="115"/>
    </location>
</feature>
<reference evidence="3" key="2">
    <citation type="submission" date="2013-12" db="EMBL/GenBank/DDBJ databases">
        <authorList>
            <person name="Yu Y."/>
            <person name="Lee S."/>
            <person name="de Baynast K."/>
            <person name="Wissotski M."/>
            <person name="Liu L."/>
            <person name="Talag J."/>
            <person name="Goicoechea J."/>
            <person name="Angelova A."/>
            <person name="Jetty R."/>
            <person name="Kudrna D."/>
            <person name="Golser W."/>
            <person name="Rivera L."/>
            <person name="Zhang J."/>
            <person name="Wing R."/>
        </authorList>
    </citation>
    <scope>NUCLEOTIDE SEQUENCE</scope>
</reference>
<dbReference type="HOGENOM" id="CLU_1782241_0_0_1"/>
<dbReference type="Proteomes" id="UP000032180">
    <property type="component" value="Chromosome 4"/>
</dbReference>
<reference evidence="2" key="3">
    <citation type="submission" date="2015-04" db="UniProtKB">
        <authorList>
            <consortium name="EnsemblPlants"/>
        </authorList>
    </citation>
    <scope>IDENTIFICATION</scope>
</reference>
<keyword evidence="3" id="KW-1185">Reference proteome</keyword>
<organism evidence="2 3">
    <name type="scientific">Leersia perrieri</name>
    <dbReference type="NCBI Taxonomy" id="77586"/>
    <lineage>
        <taxon>Eukaryota</taxon>
        <taxon>Viridiplantae</taxon>
        <taxon>Streptophyta</taxon>
        <taxon>Embryophyta</taxon>
        <taxon>Tracheophyta</taxon>
        <taxon>Spermatophyta</taxon>
        <taxon>Magnoliopsida</taxon>
        <taxon>Liliopsida</taxon>
        <taxon>Poales</taxon>
        <taxon>Poaceae</taxon>
        <taxon>BOP clade</taxon>
        <taxon>Oryzoideae</taxon>
        <taxon>Oryzeae</taxon>
        <taxon>Oryzinae</taxon>
        <taxon>Leersia</taxon>
    </lineage>
</organism>
<feature type="region of interest" description="Disordered" evidence="1">
    <location>
        <begin position="22"/>
        <end position="146"/>
    </location>
</feature>
<name>A0A0D9W5D6_9ORYZ</name>
<evidence type="ECO:0000313" key="2">
    <source>
        <dbReference type="EnsemblPlants" id="LPERR04G10580.4"/>
    </source>
</evidence>
<dbReference type="Gramene" id="LPERR04G10580.4">
    <property type="protein sequence ID" value="LPERR04G10580.4"/>
    <property type="gene ID" value="LPERR04G10580"/>
</dbReference>
<sequence>DGLIRVEVECTKRKAQHICTFSSRSASRSPVEIKLSINPRIHPSSSPPSRPASLPHPACFLHKLPHRLPSCRPRPDREAPRGGGRSAKEQGLCPPLIDGGAGGSVPSRRSPNQSGSPPPPSFIASGSLVPFPLPDPTPHKVQAEED</sequence>
<reference evidence="2 3" key="1">
    <citation type="submission" date="2012-08" db="EMBL/GenBank/DDBJ databases">
        <title>Oryza genome evolution.</title>
        <authorList>
            <person name="Wing R.A."/>
        </authorList>
    </citation>
    <scope>NUCLEOTIDE SEQUENCE</scope>
</reference>
<proteinExistence type="predicted"/>
<protein>
    <submittedName>
        <fullName evidence="2">Uncharacterized protein</fullName>
    </submittedName>
</protein>
<dbReference type="EnsemblPlants" id="LPERR04G10580.4">
    <property type="protein sequence ID" value="LPERR04G10580.4"/>
    <property type="gene ID" value="LPERR04G10580"/>
</dbReference>
<dbReference type="AlphaFoldDB" id="A0A0D9W5D6"/>
<accession>A0A0D9W5D6</accession>